<feature type="transmembrane region" description="Helical" evidence="8">
    <location>
        <begin position="462"/>
        <end position="484"/>
    </location>
</feature>
<feature type="transmembrane region" description="Helical" evidence="8">
    <location>
        <begin position="128"/>
        <end position="154"/>
    </location>
</feature>
<evidence type="ECO:0000256" key="1">
    <source>
        <dbReference type="ARBA" id="ARBA00004651"/>
    </source>
</evidence>
<feature type="transmembrane region" description="Helical" evidence="8">
    <location>
        <begin position="490"/>
        <end position="515"/>
    </location>
</feature>
<evidence type="ECO:0000313" key="13">
    <source>
        <dbReference type="Proteomes" id="UP000242958"/>
    </source>
</evidence>
<dbReference type="AlphaFoldDB" id="A0A134CEQ6"/>
<evidence type="ECO:0000313" key="12">
    <source>
        <dbReference type="Proteomes" id="UP000070160"/>
    </source>
</evidence>
<proteinExistence type="inferred from homology"/>
<evidence type="ECO:0000256" key="2">
    <source>
        <dbReference type="ARBA" id="ARBA00007755"/>
    </source>
</evidence>
<keyword evidence="4" id="KW-1003">Cell membrane</keyword>
<keyword evidence="12" id="KW-1185">Reference proteome</keyword>
<reference evidence="11 13" key="3">
    <citation type="submission" date="2017-05" db="EMBL/GenBank/DDBJ databases">
        <authorList>
            <person name="Song R."/>
            <person name="Chenine A.L."/>
            <person name="Ruprecht R.M."/>
        </authorList>
    </citation>
    <scope>NUCLEOTIDE SEQUENCE [LARGE SCALE GENOMIC DNA]</scope>
    <source>
        <strain evidence="11 13">KA00229</strain>
    </source>
</reference>
<dbReference type="GO" id="GO:0009267">
    <property type="term" value="P:cellular response to starvation"/>
    <property type="evidence" value="ECO:0007669"/>
    <property type="project" value="InterPro"/>
</dbReference>
<feature type="transmembrane region" description="Helical" evidence="8">
    <location>
        <begin position="522"/>
        <end position="540"/>
    </location>
</feature>
<feature type="transmembrane region" description="Helical" evidence="8">
    <location>
        <begin position="420"/>
        <end position="441"/>
    </location>
</feature>
<comment type="caution">
    <text evidence="10">The sequence shown here is derived from an EMBL/GenBank/DDBJ whole genome shotgun (WGS) entry which is preliminary data.</text>
</comment>
<name>A0A134CEQ6_9FIRM</name>
<dbReference type="EMBL" id="NFMF01000004">
    <property type="protein sequence ID" value="PNH22014.1"/>
    <property type="molecule type" value="Genomic_DNA"/>
</dbReference>
<reference evidence="12" key="1">
    <citation type="submission" date="2016-01" db="EMBL/GenBank/DDBJ databases">
        <authorList>
            <person name="Mitreva M."/>
            <person name="Pepin K.H."/>
            <person name="Mihindukulasuriya K.A."/>
            <person name="Fulton R."/>
            <person name="Fronick C."/>
            <person name="O'Laughlin M."/>
            <person name="Miner T."/>
            <person name="Herter B."/>
            <person name="Rosa B.A."/>
            <person name="Cordes M."/>
            <person name="Tomlinson C."/>
            <person name="Wollam A."/>
            <person name="Palsikar V.B."/>
            <person name="Mardis E.R."/>
            <person name="Wilson R.K."/>
        </authorList>
    </citation>
    <scope>NUCLEOTIDE SEQUENCE [LARGE SCALE GENOMIC DNA]</scope>
    <source>
        <strain evidence="12">KA00182</strain>
    </source>
</reference>
<dbReference type="Proteomes" id="UP000070160">
    <property type="component" value="Unassembled WGS sequence"/>
</dbReference>
<dbReference type="GO" id="GO:0005886">
    <property type="term" value="C:plasma membrane"/>
    <property type="evidence" value="ECO:0007669"/>
    <property type="project" value="UniProtKB-SubCell"/>
</dbReference>
<evidence type="ECO:0000256" key="6">
    <source>
        <dbReference type="ARBA" id="ARBA00022989"/>
    </source>
</evidence>
<comment type="similarity">
    <text evidence="2">Belongs to the peptide transporter carbon starvation (CstA) (TC 2.A.114) family.</text>
</comment>
<feature type="transmembrane region" description="Helical" evidence="8">
    <location>
        <begin position="222"/>
        <end position="245"/>
    </location>
</feature>
<evidence type="ECO:0000256" key="4">
    <source>
        <dbReference type="ARBA" id="ARBA00022475"/>
    </source>
</evidence>
<gene>
    <name evidence="11" type="ORF">CAL30_03410</name>
    <name evidence="10" type="ORF">HMPREF3182_01332</name>
</gene>
<organism evidence="10 12">
    <name type="scientific">Megasphaera hutchinsoni</name>
    <dbReference type="NCBI Taxonomy" id="1588748"/>
    <lineage>
        <taxon>Bacteria</taxon>
        <taxon>Bacillati</taxon>
        <taxon>Bacillota</taxon>
        <taxon>Negativicutes</taxon>
        <taxon>Veillonellales</taxon>
        <taxon>Veillonellaceae</taxon>
        <taxon>Megasphaera</taxon>
    </lineage>
</organism>
<dbReference type="PATRIC" id="fig|1588748.3.peg.1288"/>
<dbReference type="PANTHER" id="PTHR30252">
    <property type="entry name" value="INNER MEMBRANE PEPTIDE TRANSPORTER"/>
    <property type="match status" value="1"/>
</dbReference>
<feature type="transmembrane region" description="Helical" evidence="8">
    <location>
        <begin position="191"/>
        <end position="210"/>
    </location>
</feature>
<evidence type="ECO:0000256" key="5">
    <source>
        <dbReference type="ARBA" id="ARBA00022692"/>
    </source>
</evidence>
<feature type="transmembrane region" description="Helical" evidence="8">
    <location>
        <begin position="334"/>
        <end position="356"/>
    </location>
</feature>
<dbReference type="EMBL" id="LSDT01000046">
    <property type="protein sequence ID" value="KXB90577.1"/>
    <property type="molecule type" value="Genomic_DNA"/>
</dbReference>
<evidence type="ECO:0000256" key="8">
    <source>
        <dbReference type="SAM" id="Phobius"/>
    </source>
</evidence>
<feature type="transmembrane region" description="Helical" evidence="8">
    <location>
        <begin position="6"/>
        <end position="27"/>
    </location>
</feature>
<comment type="subcellular location">
    <subcellularLocation>
        <location evidence="1">Cell membrane</location>
        <topology evidence="1">Multi-pass membrane protein</topology>
    </subcellularLocation>
</comment>
<evidence type="ECO:0000259" key="9">
    <source>
        <dbReference type="Pfam" id="PF02554"/>
    </source>
</evidence>
<keyword evidence="5 8" id="KW-0812">Transmembrane</keyword>
<evidence type="ECO:0000256" key="7">
    <source>
        <dbReference type="ARBA" id="ARBA00023136"/>
    </source>
</evidence>
<dbReference type="Pfam" id="PF02554">
    <property type="entry name" value="CstA"/>
    <property type="match status" value="1"/>
</dbReference>
<feature type="transmembrane region" description="Helical" evidence="8">
    <location>
        <begin position="257"/>
        <end position="274"/>
    </location>
</feature>
<reference evidence="10" key="2">
    <citation type="submission" date="2016-01" db="EMBL/GenBank/DDBJ databases">
        <authorList>
            <person name="Oliw E.H."/>
        </authorList>
    </citation>
    <scope>NUCLEOTIDE SEQUENCE [LARGE SCALE GENOMIC DNA]</scope>
    <source>
        <strain evidence="10">KA00182</strain>
    </source>
</reference>
<feature type="transmembrane region" description="Helical" evidence="8">
    <location>
        <begin position="160"/>
        <end position="179"/>
    </location>
</feature>
<dbReference type="Proteomes" id="UP000242958">
    <property type="component" value="Unassembled WGS sequence"/>
</dbReference>
<sequence>MNGLYLVIISALVLVLGYRFYGAFIAAKVLTVNQYKVTPAFRFEDGHDYVPTNKYVVFGHHFAAIAGAGPLVGPVIAAQFGYLPGALWILIGGVLAGAVHDMVILFCSMRYDGKSIAEIAKAQLGNQVGLATSFAVLFLNVLAMAGMAVVIVNALHDSPWGTFTIGMTIPIAIFIGIYLQFLRPGKIQEATIIGVALTLLAVVTGPYVAASPVLAPIFTISAHGIGVALIIYGFIAAALPVWLLLAPRDYLSTYMKIGTIGALALGIIVVGPAIQMPAITQFIAGGGPVITGPVLPYIFITIACGAVSGFHCMISTGTTPKMLMNERSILPVGYGAMLTESFVGMMALIAACSLVPNDYFAINSTAANFSVLGLNVVDLPQLSAMVGENVAHRPGGAVSLAVGMAHIFSRIPGLEHLMNYWYHFCIMFEALFIMTIIDAGTRVGRYMVQELIGRVWPKFGDTNWTTGSVIASALISGAWGYIVLQGNLSTIWPIFGVSNQLLAIITLSISSVVICSLGKARYVWVTALPWAFLTVVIFWADCLNMFNIYLPKGEYLLFAVSAIMAILVIIVSIASIKKCFYLSKTVPASYATTKTEEESELKLLKELLAQDTEEAKKARRFKELTLNID</sequence>
<keyword evidence="7 8" id="KW-0472">Membrane</keyword>
<feature type="transmembrane region" description="Helical" evidence="8">
    <location>
        <begin position="294"/>
        <end position="314"/>
    </location>
</feature>
<evidence type="ECO:0000256" key="3">
    <source>
        <dbReference type="ARBA" id="ARBA00022448"/>
    </source>
</evidence>
<feature type="domain" description="CstA N-terminal" evidence="9">
    <location>
        <begin position="2"/>
        <end position="540"/>
    </location>
</feature>
<dbReference type="InterPro" id="IPR051605">
    <property type="entry name" value="CstA"/>
</dbReference>
<dbReference type="PANTHER" id="PTHR30252:SF3">
    <property type="entry name" value="PYRUVATE_PROTON SYMPORTER BTST"/>
    <property type="match status" value="1"/>
</dbReference>
<dbReference type="RefSeq" id="WP_007393199.1">
    <property type="nucleotide sequence ID" value="NZ_KQ960953.1"/>
</dbReference>
<protein>
    <submittedName>
        <fullName evidence="10 11">Carbon starvation protein A</fullName>
    </submittedName>
</protein>
<feature type="transmembrane region" description="Helical" evidence="8">
    <location>
        <begin position="62"/>
        <end position="80"/>
    </location>
</feature>
<evidence type="ECO:0000313" key="10">
    <source>
        <dbReference type="EMBL" id="KXB90577.1"/>
    </source>
</evidence>
<feature type="transmembrane region" description="Helical" evidence="8">
    <location>
        <begin position="86"/>
        <end position="107"/>
    </location>
</feature>
<accession>A0A2J8BB66</accession>
<dbReference type="InterPro" id="IPR003706">
    <property type="entry name" value="CstA_N"/>
</dbReference>
<accession>A0A134CEQ6</accession>
<keyword evidence="3" id="KW-0813">Transport</keyword>
<feature type="transmembrane region" description="Helical" evidence="8">
    <location>
        <begin position="555"/>
        <end position="576"/>
    </location>
</feature>
<keyword evidence="6 8" id="KW-1133">Transmembrane helix</keyword>
<evidence type="ECO:0000313" key="11">
    <source>
        <dbReference type="EMBL" id="PNH22014.1"/>
    </source>
</evidence>